<name>A0AAV0W8N9_9HEMI</name>
<dbReference type="EMBL" id="CARXXK010000001">
    <property type="protein sequence ID" value="CAI6352150.1"/>
    <property type="molecule type" value="Genomic_DNA"/>
</dbReference>
<feature type="region of interest" description="Disordered" evidence="1">
    <location>
        <begin position="114"/>
        <end position="136"/>
    </location>
</feature>
<gene>
    <name evidence="2" type="ORF">MEUPH1_LOCUS8429</name>
</gene>
<feature type="compositionally biased region" description="Basic and acidic residues" evidence="1">
    <location>
        <begin position="80"/>
        <end position="96"/>
    </location>
</feature>
<keyword evidence="3" id="KW-1185">Reference proteome</keyword>
<evidence type="ECO:0000256" key="1">
    <source>
        <dbReference type="SAM" id="MobiDB-lite"/>
    </source>
</evidence>
<accession>A0AAV0W8N9</accession>
<evidence type="ECO:0000313" key="3">
    <source>
        <dbReference type="Proteomes" id="UP001160148"/>
    </source>
</evidence>
<protein>
    <submittedName>
        <fullName evidence="2">Uncharacterized protein</fullName>
    </submittedName>
</protein>
<feature type="region of interest" description="Disordered" evidence="1">
    <location>
        <begin position="53"/>
        <end position="96"/>
    </location>
</feature>
<dbReference type="AlphaFoldDB" id="A0AAV0W8N9"/>
<sequence length="136" mass="15740">MIKRERTREPEAARMIKLIYEKKYTNVRDVDEIKIIVKELAVKFGVIHTHEKTKKTTTTDWHTPVAKQSNDGCSRSLGGPKEDTKYDGNKNGRSTNCDDVRCAYIARTTDVSRTRSIAHKMEGEREKRRRRMGNAE</sequence>
<proteinExistence type="predicted"/>
<reference evidence="2 3" key="1">
    <citation type="submission" date="2023-01" db="EMBL/GenBank/DDBJ databases">
        <authorList>
            <person name="Whitehead M."/>
        </authorList>
    </citation>
    <scope>NUCLEOTIDE SEQUENCE [LARGE SCALE GENOMIC DNA]</scope>
</reference>
<organism evidence="2 3">
    <name type="scientific">Macrosiphum euphorbiae</name>
    <name type="common">potato aphid</name>
    <dbReference type="NCBI Taxonomy" id="13131"/>
    <lineage>
        <taxon>Eukaryota</taxon>
        <taxon>Metazoa</taxon>
        <taxon>Ecdysozoa</taxon>
        <taxon>Arthropoda</taxon>
        <taxon>Hexapoda</taxon>
        <taxon>Insecta</taxon>
        <taxon>Pterygota</taxon>
        <taxon>Neoptera</taxon>
        <taxon>Paraneoptera</taxon>
        <taxon>Hemiptera</taxon>
        <taxon>Sternorrhyncha</taxon>
        <taxon>Aphidomorpha</taxon>
        <taxon>Aphidoidea</taxon>
        <taxon>Aphididae</taxon>
        <taxon>Macrosiphini</taxon>
        <taxon>Macrosiphum</taxon>
    </lineage>
</organism>
<evidence type="ECO:0000313" key="2">
    <source>
        <dbReference type="EMBL" id="CAI6352150.1"/>
    </source>
</evidence>
<comment type="caution">
    <text evidence="2">The sequence shown here is derived from an EMBL/GenBank/DDBJ whole genome shotgun (WGS) entry which is preliminary data.</text>
</comment>
<dbReference type="Proteomes" id="UP001160148">
    <property type="component" value="Unassembled WGS sequence"/>
</dbReference>
<feature type="compositionally biased region" description="Basic residues" evidence="1">
    <location>
        <begin position="127"/>
        <end position="136"/>
    </location>
</feature>